<dbReference type="RefSeq" id="WP_078209885.1">
    <property type="nucleotide sequence ID" value="NZ_CATNWJ010000001.1"/>
</dbReference>
<protein>
    <submittedName>
        <fullName evidence="2">Helix-turn-helix transcriptional regulator</fullName>
    </submittedName>
</protein>
<gene>
    <name evidence="2" type="ORF">I9063_003277</name>
</gene>
<organism evidence="2 3">
    <name type="scientific">Clostridium perfringens</name>
    <dbReference type="NCBI Taxonomy" id="1502"/>
    <lineage>
        <taxon>Bacteria</taxon>
        <taxon>Bacillati</taxon>
        <taxon>Bacillota</taxon>
        <taxon>Clostridia</taxon>
        <taxon>Eubacteriales</taxon>
        <taxon>Clostridiaceae</taxon>
        <taxon>Clostridium</taxon>
    </lineage>
</organism>
<dbReference type="EMBL" id="DACTBT010000051">
    <property type="protein sequence ID" value="HAT4299853.1"/>
    <property type="molecule type" value="Genomic_DNA"/>
</dbReference>
<dbReference type="PROSITE" id="PS50943">
    <property type="entry name" value="HTH_CROC1"/>
    <property type="match status" value="1"/>
</dbReference>
<dbReference type="Gene3D" id="1.10.260.40">
    <property type="entry name" value="lambda repressor-like DNA-binding domains"/>
    <property type="match status" value="1"/>
</dbReference>
<dbReference type="Pfam" id="PF01381">
    <property type="entry name" value="HTH_3"/>
    <property type="match status" value="1"/>
</dbReference>
<evidence type="ECO:0000313" key="2">
    <source>
        <dbReference type="EMBL" id="HAT4299853.1"/>
    </source>
</evidence>
<evidence type="ECO:0000313" key="3">
    <source>
        <dbReference type="Proteomes" id="UP000855421"/>
    </source>
</evidence>
<reference evidence="2" key="2">
    <citation type="submission" date="2020-07" db="EMBL/GenBank/DDBJ databases">
        <authorList>
            <consortium name="NCBI Pathogen Detection Project"/>
        </authorList>
    </citation>
    <scope>NUCLEOTIDE SEQUENCE</scope>
    <source>
        <strain evidence="2">C25</strain>
    </source>
</reference>
<feature type="domain" description="HTH cro/C1-type" evidence="1">
    <location>
        <begin position="3"/>
        <end position="57"/>
    </location>
</feature>
<dbReference type="SUPFAM" id="SSF47413">
    <property type="entry name" value="lambda repressor-like DNA-binding domains"/>
    <property type="match status" value="1"/>
</dbReference>
<dbReference type="InterPro" id="IPR001387">
    <property type="entry name" value="Cro/C1-type_HTH"/>
</dbReference>
<reference evidence="2" key="1">
    <citation type="journal article" date="2018" name="Genome Biol.">
        <title>SKESA: strategic k-mer extension for scrupulous assemblies.</title>
        <authorList>
            <person name="Souvorov A."/>
            <person name="Agarwala R."/>
            <person name="Lipman D.J."/>
        </authorList>
    </citation>
    <scope>NUCLEOTIDE SEQUENCE</scope>
    <source>
        <strain evidence="2">C25</strain>
    </source>
</reference>
<accession>A0AAN5SGD0</accession>
<comment type="caution">
    <text evidence="2">The sequence shown here is derived from an EMBL/GenBank/DDBJ whole genome shotgun (WGS) entry which is preliminary data.</text>
</comment>
<dbReference type="GO" id="GO:0003677">
    <property type="term" value="F:DNA binding"/>
    <property type="evidence" value="ECO:0007669"/>
    <property type="project" value="InterPro"/>
</dbReference>
<name>A0AAN5SGD0_CLOPF</name>
<dbReference type="AlphaFoldDB" id="A0AAN5SGD0"/>
<dbReference type="InterPro" id="IPR010982">
    <property type="entry name" value="Lambda_DNA-bd_dom_sf"/>
</dbReference>
<dbReference type="Proteomes" id="UP000855421">
    <property type="component" value="Unassembled WGS sequence"/>
</dbReference>
<dbReference type="SMART" id="SM00530">
    <property type="entry name" value="HTH_XRE"/>
    <property type="match status" value="1"/>
</dbReference>
<sequence length="65" mass="7361">MMLREIRKKSGIKANKIAEELGISRTQLYNLENGINRLSDDKIVKLSKIYNLPKAKIFSIVNGGK</sequence>
<proteinExistence type="predicted"/>
<dbReference type="CDD" id="cd00093">
    <property type="entry name" value="HTH_XRE"/>
    <property type="match status" value="1"/>
</dbReference>
<evidence type="ECO:0000259" key="1">
    <source>
        <dbReference type="PROSITE" id="PS50943"/>
    </source>
</evidence>